<accession>A0ABN7SQ38</accession>
<gene>
    <name evidence="2" type="ORF">OKIOD_LOCUS9269</name>
</gene>
<dbReference type="Proteomes" id="UP001158576">
    <property type="component" value="Chromosome 1"/>
</dbReference>
<reference evidence="2 3" key="1">
    <citation type="submission" date="2021-04" db="EMBL/GenBank/DDBJ databases">
        <authorList>
            <person name="Bliznina A."/>
        </authorList>
    </citation>
    <scope>NUCLEOTIDE SEQUENCE [LARGE SCALE GENOMIC DNA]</scope>
</reference>
<name>A0ABN7SQ38_OIKDI</name>
<dbReference type="EMBL" id="OU015566">
    <property type="protein sequence ID" value="CAG5102869.1"/>
    <property type="molecule type" value="Genomic_DNA"/>
</dbReference>
<dbReference type="SUPFAM" id="SSF53474">
    <property type="entry name" value="alpha/beta-Hydrolases"/>
    <property type="match status" value="1"/>
</dbReference>
<dbReference type="InterPro" id="IPR004142">
    <property type="entry name" value="NDRG"/>
</dbReference>
<keyword evidence="3" id="KW-1185">Reference proteome</keyword>
<sequence length="348" mass="39226">MMQEEELTERLLNQSKSSDFDAAYQEETIPYKYISATSGDQHEVRVKVTVHGDPSASITFLTMHDIGLSPKTQFSTLFNCDLLEPLKSKFCVVHIGIPGLDKNDSQIPAGCYPSLDQMAEMVPFIVNHFSLKRVYLFGVGVGANVLLRFSLNDQSRVDGCIFANPMFSQQTWSSYFHQKIFGTSAGYDYLDWYHFSGDYVSQRLKDSKNAHLHDFRKLNENNIKELINSLERRTEINLMRTPLGKSNLRVPTLLLVGDASPHNEDTAELNSRLNPQITTLVKMQDAGSMILEQQPMKTAESIILFLQGQGHFPALSILQMSQKRARAVKSQAEIFDVNPNAAQQQLSV</sequence>
<evidence type="ECO:0000256" key="1">
    <source>
        <dbReference type="ARBA" id="ARBA00005598"/>
    </source>
</evidence>
<evidence type="ECO:0000313" key="3">
    <source>
        <dbReference type="Proteomes" id="UP001158576"/>
    </source>
</evidence>
<dbReference type="PANTHER" id="PTHR11034">
    <property type="entry name" value="N-MYC DOWNSTREAM REGULATED"/>
    <property type="match status" value="1"/>
</dbReference>
<dbReference type="Pfam" id="PF03096">
    <property type="entry name" value="Ndr"/>
    <property type="match status" value="1"/>
</dbReference>
<dbReference type="InterPro" id="IPR029058">
    <property type="entry name" value="AB_hydrolase_fold"/>
</dbReference>
<proteinExistence type="inferred from homology"/>
<evidence type="ECO:0000313" key="2">
    <source>
        <dbReference type="EMBL" id="CAG5102869.1"/>
    </source>
</evidence>
<organism evidence="2 3">
    <name type="scientific">Oikopleura dioica</name>
    <name type="common">Tunicate</name>
    <dbReference type="NCBI Taxonomy" id="34765"/>
    <lineage>
        <taxon>Eukaryota</taxon>
        <taxon>Metazoa</taxon>
        <taxon>Chordata</taxon>
        <taxon>Tunicata</taxon>
        <taxon>Appendicularia</taxon>
        <taxon>Copelata</taxon>
        <taxon>Oikopleuridae</taxon>
        <taxon>Oikopleura</taxon>
    </lineage>
</organism>
<comment type="similarity">
    <text evidence="1">Belongs to the NDRG family.</text>
</comment>
<dbReference type="Gene3D" id="3.40.50.1820">
    <property type="entry name" value="alpha/beta hydrolase"/>
    <property type="match status" value="1"/>
</dbReference>
<protein>
    <submittedName>
        <fullName evidence="2">Oidioi.mRNA.OKI2018_I69.chr1.g504.t2.cds</fullName>
    </submittedName>
</protein>